<dbReference type="InterPro" id="IPR047092">
    <property type="entry name" value="AFUB_07903/YDR124W-like_hel"/>
</dbReference>
<organism evidence="3 4">
    <name type="scientific">Penicillium italicum</name>
    <name type="common">Blue mold</name>
    <dbReference type="NCBI Taxonomy" id="40296"/>
    <lineage>
        <taxon>Eukaryota</taxon>
        <taxon>Fungi</taxon>
        <taxon>Dikarya</taxon>
        <taxon>Ascomycota</taxon>
        <taxon>Pezizomycotina</taxon>
        <taxon>Eurotiomycetes</taxon>
        <taxon>Eurotiomycetidae</taxon>
        <taxon>Eurotiales</taxon>
        <taxon>Aspergillaceae</taxon>
        <taxon>Penicillium</taxon>
    </lineage>
</organism>
<name>A0A0A2KMG3_PENIT</name>
<dbReference type="Pfam" id="PF11001">
    <property type="entry name" value="AFUB_07903_YDR124W_hel"/>
    <property type="match status" value="1"/>
</dbReference>
<feature type="region of interest" description="Disordered" evidence="1">
    <location>
        <begin position="1"/>
        <end position="32"/>
    </location>
</feature>
<evidence type="ECO:0000313" key="4">
    <source>
        <dbReference type="Proteomes" id="UP000030104"/>
    </source>
</evidence>
<sequence length="518" mass="58070">MVYSKPTSGAMKRSASALEGPPGWGDIPPMMTSSRSSFRPPYAHFAMIYLDRDGKLKVDESASIQEHNSTVFTPEVRQNFLEILGERIGYHVPAHQTMDTSPRRVRRRKSNNAPTISVSDNRLAEQDTDSEDLPSGSTEMVPLRIGDAQKVMAYYEGALKHFQQLNCRMVAKAFIKFIEPRKQVRHPYNGGKPPAGSAPGTTGDPEKTKPEWWPPGVMHKEPDHLRKEYRIELLLHIIRKLGAYGITADKLKDVAGDTKRSLKHASHVEIIYEILRVRKMEERFERGEVDANMVVYTMNRGPSPKGDEEDDSATSVTIEEPEHINQGLMTPISSFEQVSTSLTTPINNIPSARSLPGSFSIAEPLTFENHNRQDRAYYTTPPQYTESFSQSMISTPVTAEMISPHDVSVSAFDYSAHNTYPNNTSDQRAGVSGHYDTWTPSFRQGIFSPVDYATLTSSQGMPQPSMTYQMPMVSHMHDMSHHHAQQTHMDSIHQRSLPFRTGSLGHPHPNGMTLSHAV</sequence>
<dbReference type="Proteomes" id="UP000030104">
    <property type="component" value="Unassembled WGS sequence"/>
</dbReference>
<accession>A0A0A2KMG3</accession>
<feature type="region of interest" description="Disordered" evidence="1">
    <location>
        <begin position="185"/>
        <end position="219"/>
    </location>
</feature>
<evidence type="ECO:0000259" key="2">
    <source>
        <dbReference type="Pfam" id="PF11001"/>
    </source>
</evidence>
<feature type="compositionally biased region" description="Polar residues" evidence="1">
    <location>
        <begin position="111"/>
        <end position="120"/>
    </location>
</feature>
<dbReference type="AlphaFoldDB" id="A0A0A2KMG3"/>
<dbReference type="InterPro" id="IPR021264">
    <property type="entry name" value="AFUB_079030/YDR124W-like"/>
</dbReference>
<gene>
    <name evidence="3" type="ORF">PITC_078770</name>
</gene>
<dbReference type="PANTHER" id="PTHR36102">
    <property type="entry name" value="CHROMOSOME 10, WHOLE GENOME SHOTGUN SEQUENCE"/>
    <property type="match status" value="1"/>
</dbReference>
<dbReference type="OrthoDB" id="5338458at2759"/>
<dbReference type="STRING" id="40296.A0A0A2KMG3"/>
<dbReference type="PANTHER" id="PTHR36102:SF5">
    <property type="entry name" value="YDR124W-LIKE HELICAL BUNDLE DOMAIN-CONTAINING PROTEIN"/>
    <property type="match status" value="1"/>
</dbReference>
<dbReference type="OMA" id="EWWPAGV"/>
<dbReference type="PhylomeDB" id="A0A0A2KMG3"/>
<feature type="region of interest" description="Disordered" evidence="1">
    <location>
        <begin position="97"/>
        <end position="139"/>
    </location>
</feature>
<reference evidence="3 4" key="1">
    <citation type="journal article" date="2015" name="Mol. Plant Microbe Interact.">
        <title>Genome, transcriptome, and functional analyses of Penicillium expansum provide new insights into secondary metabolism and pathogenicity.</title>
        <authorList>
            <person name="Ballester A.R."/>
            <person name="Marcet-Houben M."/>
            <person name="Levin E."/>
            <person name="Sela N."/>
            <person name="Selma-Lazaro C."/>
            <person name="Carmona L."/>
            <person name="Wisniewski M."/>
            <person name="Droby S."/>
            <person name="Gonzalez-Candelas L."/>
            <person name="Gabaldon T."/>
        </authorList>
    </citation>
    <scope>NUCLEOTIDE SEQUENCE [LARGE SCALE GENOMIC DNA]</scope>
    <source>
        <strain evidence="3 4">PHI-1</strain>
    </source>
</reference>
<dbReference type="EMBL" id="JQGA01001174">
    <property type="protein sequence ID" value="KGO68979.1"/>
    <property type="molecule type" value="Genomic_DNA"/>
</dbReference>
<keyword evidence="4" id="KW-1185">Reference proteome</keyword>
<feature type="domain" description="Subtelomeric hrmA-associated cluster protein AFUB-079030/YDR124W-like helical bundle" evidence="2">
    <location>
        <begin position="144"/>
        <end position="280"/>
    </location>
</feature>
<proteinExistence type="predicted"/>
<comment type="caution">
    <text evidence="3">The sequence shown here is derived from an EMBL/GenBank/DDBJ whole genome shotgun (WGS) entry which is preliminary data.</text>
</comment>
<protein>
    <recommendedName>
        <fullName evidence="2">Subtelomeric hrmA-associated cluster protein AFUB-079030/YDR124W-like helical bundle domain-containing protein</fullName>
    </recommendedName>
</protein>
<evidence type="ECO:0000256" key="1">
    <source>
        <dbReference type="SAM" id="MobiDB-lite"/>
    </source>
</evidence>
<evidence type="ECO:0000313" key="3">
    <source>
        <dbReference type="EMBL" id="KGO68979.1"/>
    </source>
</evidence>
<dbReference type="HOGENOM" id="CLU_035142_2_0_1"/>